<proteinExistence type="predicted"/>
<keyword evidence="2" id="KW-1185">Reference proteome</keyword>
<dbReference type="Proteomes" id="UP000323521">
    <property type="component" value="Chromosome"/>
</dbReference>
<accession>A0A3G1KVK3</accession>
<reference evidence="1 2" key="1">
    <citation type="submission" date="2016-10" db="EMBL/GenBank/DDBJ databases">
        <title>Complete Genome Sequence of Peptococcaceae strain DCMF.</title>
        <authorList>
            <person name="Edwards R.J."/>
            <person name="Holland S.I."/>
            <person name="Deshpande N.P."/>
            <person name="Wong Y.K."/>
            <person name="Ertan H."/>
            <person name="Manefield M."/>
            <person name="Russell T.L."/>
            <person name="Lee M.J."/>
        </authorList>
    </citation>
    <scope>NUCLEOTIDE SEQUENCE [LARGE SCALE GENOMIC DNA]</scope>
    <source>
        <strain evidence="1 2">DCMF</strain>
    </source>
</reference>
<evidence type="ECO:0000313" key="1">
    <source>
        <dbReference type="EMBL" id="ATW26437.1"/>
    </source>
</evidence>
<dbReference type="EMBL" id="CP017634">
    <property type="protein sequence ID" value="ATW26437.1"/>
    <property type="molecule type" value="Genomic_DNA"/>
</dbReference>
<evidence type="ECO:0000313" key="2">
    <source>
        <dbReference type="Proteomes" id="UP000323521"/>
    </source>
</evidence>
<sequence length="112" mass="12839">MTNLLEKSIYLGLGMFMHSREKVEELVEELVNKGEIAKKDAQHFAVDLIKKGEEQREEFKKLIADEIRAALDQMNIASKGDIVSKKEIGEIVRDQIIQVLQEQGLTKKENEK</sequence>
<dbReference type="OrthoDB" id="191894at2"/>
<protein>
    <recommendedName>
        <fullName evidence="3">Polyhydroxyalkanoate synthesis regulator</fullName>
    </recommendedName>
</protein>
<name>A0A3G1KVK3_FORW1</name>
<evidence type="ECO:0008006" key="3">
    <source>
        <dbReference type="Google" id="ProtNLM"/>
    </source>
</evidence>
<dbReference type="KEGG" id="fwa:DCMF_18280"/>
<organism evidence="1 2">
    <name type="scientific">Formimonas warabiya</name>
    <dbReference type="NCBI Taxonomy" id="1761012"/>
    <lineage>
        <taxon>Bacteria</taxon>
        <taxon>Bacillati</taxon>
        <taxon>Bacillota</taxon>
        <taxon>Clostridia</taxon>
        <taxon>Eubacteriales</taxon>
        <taxon>Peptococcaceae</taxon>
        <taxon>Candidatus Formimonas</taxon>
    </lineage>
</organism>
<dbReference type="NCBIfam" id="NF047773">
    <property type="entry name" value="phas_rel_Lepto"/>
    <property type="match status" value="1"/>
</dbReference>
<dbReference type="RefSeq" id="WP_148135750.1">
    <property type="nucleotide sequence ID" value="NZ_CP017634.1"/>
</dbReference>
<dbReference type="AlphaFoldDB" id="A0A3G1KVK3"/>
<gene>
    <name evidence="1" type="ORF">DCMF_18280</name>
</gene>